<dbReference type="CDD" id="cd07381">
    <property type="entry name" value="MPP_CapA"/>
    <property type="match status" value="1"/>
</dbReference>
<dbReference type="PANTHER" id="PTHR33393:SF13">
    <property type="entry name" value="PGA BIOSYNTHESIS PROTEIN CAPA"/>
    <property type="match status" value="1"/>
</dbReference>
<dbReference type="InterPro" id="IPR052169">
    <property type="entry name" value="CW_Biosynth-Accessory"/>
</dbReference>
<sequence>MRVLFIPKIYLQLFGLAVIVALVTGVLYPALGMSLISRLSRNNEVSLVAVGDVMVGRRVAEAMRILGPGYPFAQTAGILTKGDITFANLESPLGLPNKNYPQYGLFKPNPSAIEGLRQAGIDIVSLANNHACDCGKAALLDTLTNLKQNRILYCGAGANLAEARRPVIITENGLRVAFLSYCDFSFIWSKQHSLFRAGTEPGIAPLEKKYLVEDIPKACKMANVVVVSLHFGQEYTDCPTPSQVEAARLAVDSGADLVLGHHPHCLHGIEKYKSGLIFYSLGNFVFDLKREKTKTSMIVKCTLTPRGVPNYELLPVYISNCQPSLLAGQWKGSVLQRIDELSKCVPPANACPGDHPDRCR</sequence>
<dbReference type="STRING" id="643648.Slip_0263"/>
<reference evidence="4 5" key="2">
    <citation type="journal article" date="2010" name="Stand. Genomic Sci.">
        <title>Complete genome sequence of Syntrophothermus lipocalidus type strain (TGB-C1).</title>
        <authorList>
            <person name="Djao O.D."/>
            <person name="Zhang X."/>
            <person name="Lucas S."/>
            <person name="Lapidus A."/>
            <person name="Del Rio T.G."/>
            <person name="Nolan M."/>
            <person name="Tice H."/>
            <person name="Cheng J.F."/>
            <person name="Han C."/>
            <person name="Tapia R."/>
            <person name="Goodwin L."/>
            <person name="Pitluck S."/>
            <person name="Liolios K."/>
            <person name="Ivanova N."/>
            <person name="Mavromatis K."/>
            <person name="Mikhailova N."/>
            <person name="Ovchinnikova G."/>
            <person name="Pati A."/>
            <person name="Brambilla E."/>
            <person name="Chen A."/>
            <person name="Palaniappan K."/>
            <person name="Land M."/>
            <person name="Hauser L."/>
            <person name="Chang Y.J."/>
            <person name="Jeffries C.D."/>
            <person name="Rohde M."/>
            <person name="Sikorski J."/>
            <person name="Spring S."/>
            <person name="Goker M."/>
            <person name="Detter J.C."/>
            <person name="Woyke T."/>
            <person name="Bristow J."/>
            <person name="Eisen J.A."/>
            <person name="Markowitz V."/>
            <person name="Hugenholtz P."/>
            <person name="Kyrpides N.C."/>
            <person name="Klenk H.P."/>
        </authorList>
    </citation>
    <scope>NUCLEOTIDE SEQUENCE [LARGE SCALE GENOMIC DNA]</scope>
    <source>
        <strain evidence="5">DSM 12680 / TGB-C1</strain>
    </source>
</reference>
<protein>
    <submittedName>
        <fullName evidence="4">Capsule synthesis protein, CapA</fullName>
    </submittedName>
</protein>
<accession>D7CJG1</accession>
<dbReference type="HOGENOM" id="CLU_038823_2_1_9"/>
<organism evidence="4 5">
    <name type="scientific">Syntrophothermus lipocalidus (strain DSM 12680 / TGB-C1)</name>
    <dbReference type="NCBI Taxonomy" id="643648"/>
    <lineage>
        <taxon>Bacteria</taxon>
        <taxon>Bacillati</taxon>
        <taxon>Bacillota</taxon>
        <taxon>Clostridia</taxon>
        <taxon>Eubacteriales</taxon>
        <taxon>Syntrophomonadaceae</taxon>
        <taxon>Syntrophothermus</taxon>
    </lineage>
</organism>
<dbReference type="SUPFAM" id="SSF56300">
    <property type="entry name" value="Metallo-dependent phosphatases"/>
    <property type="match status" value="1"/>
</dbReference>
<dbReference type="PANTHER" id="PTHR33393">
    <property type="entry name" value="POLYGLUTAMINE SYNTHESIS ACCESSORY PROTEIN RV0574C-RELATED"/>
    <property type="match status" value="1"/>
</dbReference>
<feature type="transmembrane region" description="Helical" evidence="2">
    <location>
        <begin position="9"/>
        <end position="31"/>
    </location>
</feature>
<evidence type="ECO:0000313" key="5">
    <source>
        <dbReference type="Proteomes" id="UP000000378"/>
    </source>
</evidence>
<keyword evidence="2" id="KW-0472">Membrane</keyword>
<dbReference type="KEGG" id="slp:Slip_0263"/>
<evidence type="ECO:0000259" key="3">
    <source>
        <dbReference type="SMART" id="SM00854"/>
    </source>
</evidence>
<keyword evidence="2" id="KW-1133">Transmembrane helix</keyword>
<dbReference type="Pfam" id="PF09587">
    <property type="entry name" value="PGA_cap"/>
    <property type="match status" value="1"/>
</dbReference>
<evidence type="ECO:0000256" key="2">
    <source>
        <dbReference type="SAM" id="Phobius"/>
    </source>
</evidence>
<feature type="domain" description="Capsule synthesis protein CapA" evidence="3">
    <location>
        <begin position="46"/>
        <end position="288"/>
    </location>
</feature>
<gene>
    <name evidence="4" type="ordered locus">Slip_0263</name>
</gene>
<evidence type="ECO:0000313" key="4">
    <source>
        <dbReference type="EMBL" id="ADI01050.1"/>
    </source>
</evidence>
<dbReference type="AlphaFoldDB" id="D7CJG1"/>
<dbReference type="Gene3D" id="3.60.21.10">
    <property type="match status" value="1"/>
</dbReference>
<dbReference type="InterPro" id="IPR029052">
    <property type="entry name" value="Metallo-depent_PP-like"/>
</dbReference>
<name>D7CJG1_SYNLT</name>
<dbReference type="Proteomes" id="UP000000378">
    <property type="component" value="Chromosome"/>
</dbReference>
<proteinExistence type="inferred from homology"/>
<reference evidence="5" key="1">
    <citation type="journal article" date="2010" name="Stand. Genomic Sci.">
        <title>Complete genome sequence of Syntrophothermus lipocalidus type strain (TGB-C1T).</title>
        <authorList>
            <consortium name="US DOE Joint Genome Institute (JGI-PGF)"/>
            <person name="Djao O."/>
            <person name="Zhang X."/>
            <person name="Lucas S."/>
            <person name="Lapidus A."/>
            <person name="Glavina Del Rio T."/>
            <person name="Nolan M."/>
            <person name="Tice H."/>
            <person name="Cheng J."/>
            <person name="Han C."/>
            <person name="Tapia R."/>
            <person name="Goodwin L."/>
            <person name="Pitluck S."/>
            <person name="Liolios K."/>
            <person name="Ivanova N."/>
            <person name="Mavromatis K."/>
            <person name="Mikhailova N."/>
            <person name="Ovchinnikova G."/>
            <person name="Pati A."/>
            <person name="Brambilla E."/>
            <person name="Chen A."/>
            <person name="Palaniappan K."/>
            <person name="Land M."/>
            <person name="Hauser L."/>
            <person name="Chang Y."/>
            <person name="Jeffries C."/>
            <person name="Rohde M."/>
            <person name="Sikorski J."/>
            <person name="Spring S."/>
            <person name="Goker M."/>
            <person name="Detter J."/>
            <person name="Woyke T."/>
            <person name="Bristow J."/>
            <person name="Eisen J."/>
            <person name="Markowitz V."/>
            <person name="Hugenholtz P."/>
            <person name="Kyrpides N."/>
            <person name="Klenk H."/>
        </authorList>
    </citation>
    <scope>NUCLEOTIDE SEQUENCE [LARGE SCALE GENOMIC DNA]</scope>
    <source>
        <strain evidence="5">DSM 12680 / TGB-C1</strain>
    </source>
</reference>
<dbReference type="SMART" id="SM00854">
    <property type="entry name" value="PGA_cap"/>
    <property type="match status" value="1"/>
</dbReference>
<dbReference type="EMBL" id="CP002048">
    <property type="protein sequence ID" value="ADI01050.1"/>
    <property type="molecule type" value="Genomic_DNA"/>
</dbReference>
<dbReference type="OrthoDB" id="9810906at2"/>
<evidence type="ECO:0000256" key="1">
    <source>
        <dbReference type="ARBA" id="ARBA00005662"/>
    </source>
</evidence>
<keyword evidence="5" id="KW-1185">Reference proteome</keyword>
<keyword evidence="2" id="KW-0812">Transmembrane</keyword>
<dbReference type="eggNOG" id="COG2843">
    <property type="taxonomic scope" value="Bacteria"/>
</dbReference>
<comment type="similarity">
    <text evidence="1">Belongs to the CapA family.</text>
</comment>
<dbReference type="RefSeq" id="WP_013174452.1">
    <property type="nucleotide sequence ID" value="NC_014220.1"/>
</dbReference>
<dbReference type="InterPro" id="IPR019079">
    <property type="entry name" value="Capsule_synth_CapA"/>
</dbReference>